<feature type="region of interest" description="Disordered" evidence="1">
    <location>
        <begin position="1"/>
        <end position="20"/>
    </location>
</feature>
<keyword evidence="3" id="KW-1185">Reference proteome</keyword>
<evidence type="ECO:0000313" key="2">
    <source>
        <dbReference type="EMBL" id="WAR05838.1"/>
    </source>
</evidence>
<proteinExistence type="predicted"/>
<dbReference type="Proteomes" id="UP001164746">
    <property type="component" value="Chromosome 5"/>
</dbReference>
<sequence>MIRLNQDKQRKRDSEAVTRMDNTRNTLQLTVLPFSSVIQQRYPDKFKVYVPFAVMMLERLGDRGISREAAGGDFDCEEETEGKTPALKIALRVLVGQDVLRQ</sequence>
<evidence type="ECO:0000313" key="3">
    <source>
        <dbReference type="Proteomes" id="UP001164746"/>
    </source>
</evidence>
<organism evidence="2 3">
    <name type="scientific">Mya arenaria</name>
    <name type="common">Soft-shell clam</name>
    <dbReference type="NCBI Taxonomy" id="6604"/>
    <lineage>
        <taxon>Eukaryota</taxon>
        <taxon>Metazoa</taxon>
        <taxon>Spiralia</taxon>
        <taxon>Lophotrochozoa</taxon>
        <taxon>Mollusca</taxon>
        <taxon>Bivalvia</taxon>
        <taxon>Autobranchia</taxon>
        <taxon>Heteroconchia</taxon>
        <taxon>Euheterodonta</taxon>
        <taxon>Imparidentia</taxon>
        <taxon>Neoheterodontei</taxon>
        <taxon>Myida</taxon>
        <taxon>Myoidea</taxon>
        <taxon>Myidae</taxon>
        <taxon>Mya</taxon>
    </lineage>
</organism>
<gene>
    <name evidence="2" type="ORF">MAR_021207</name>
</gene>
<dbReference type="EMBL" id="CP111016">
    <property type="protein sequence ID" value="WAR05838.1"/>
    <property type="molecule type" value="Genomic_DNA"/>
</dbReference>
<protein>
    <submittedName>
        <fullName evidence="2">Uncharacterized protein</fullName>
    </submittedName>
</protein>
<evidence type="ECO:0000256" key="1">
    <source>
        <dbReference type="SAM" id="MobiDB-lite"/>
    </source>
</evidence>
<name>A0ABY7E709_MYAAR</name>
<accession>A0ABY7E709</accession>
<reference evidence="2" key="1">
    <citation type="submission" date="2022-11" db="EMBL/GenBank/DDBJ databases">
        <title>Centuries of genome instability and evolution in soft-shell clam transmissible cancer (bioRxiv).</title>
        <authorList>
            <person name="Hart S.F.M."/>
            <person name="Yonemitsu M.A."/>
            <person name="Giersch R.M."/>
            <person name="Beal B.F."/>
            <person name="Arriagada G."/>
            <person name="Davis B.W."/>
            <person name="Ostrander E.A."/>
            <person name="Goff S.P."/>
            <person name="Metzger M.J."/>
        </authorList>
    </citation>
    <scope>NUCLEOTIDE SEQUENCE</scope>
    <source>
        <strain evidence="2">MELC-2E11</strain>
        <tissue evidence="2">Siphon/mantle</tissue>
    </source>
</reference>